<dbReference type="InterPro" id="IPR036378">
    <property type="entry name" value="FAS1_dom_sf"/>
</dbReference>
<reference evidence="4" key="1">
    <citation type="submission" date="2025-08" db="UniProtKB">
        <authorList>
            <consortium name="RefSeq"/>
        </authorList>
    </citation>
    <scope>IDENTIFICATION</scope>
</reference>
<proteinExistence type="predicted"/>
<dbReference type="Gene3D" id="2.30.180.10">
    <property type="entry name" value="FAS1 domain"/>
    <property type="match status" value="2"/>
</dbReference>
<feature type="domain" description="FAS1" evidence="2">
    <location>
        <begin position="159"/>
        <end position="296"/>
    </location>
</feature>
<feature type="chain" id="PRO_5027947314" evidence="1">
    <location>
        <begin position="19"/>
        <end position="305"/>
    </location>
</feature>
<evidence type="ECO:0000313" key="3">
    <source>
        <dbReference type="Proteomes" id="UP000515154"/>
    </source>
</evidence>
<dbReference type="SMART" id="SM00554">
    <property type="entry name" value="FAS1"/>
    <property type="match status" value="2"/>
</dbReference>
<keyword evidence="3" id="KW-1185">Reference proteome</keyword>
<evidence type="ECO:0000256" key="1">
    <source>
        <dbReference type="SAM" id="SignalP"/>
    </source>
</evidence>
<accession>A0A6P7T3K5</accession>
<dbReference type="Proteomes" id="UP000515154">
    <property type="component" value="Linkage group LG14"/>
</dbReference>
<dbReference type="RefSeq" id="XP_029645363.1">
    <property type="nucleotide sequence ID" value="XM_029789503.2"/>
</dbReference>
<dbReference type="PROSITE" id="PS50213">
    <property type="entry name" value="FAS1"/>
    <property type="match status" value="2"/>
</dbReference>
<dbReference type="KEGG" id="osn:115219343"/>
<evidence type="ECO:0000313" key="4">
    <source>
        <dbReference type="RefSeq" id="XP_029645363.1"/>
    </source>
</evidence>
<feature type="signal peptide" evidence="1">
    <location>
        <begin position="1"/>
        <end position="18"/>
    </location>
</feature>
<dbReference type="PANTHER" id="PTHR10900:SF77">
    <property type="entry name" value="FI19380P1"/>
    <property type="match status" value="1"/>
</dbReference>
<dbReference type="FunFam" id="2.30.180.10:FF:000032">
    <property type="entry name" value="Fasciclin domain-containing protein, putative"/>
    <property type="match status" value="1"/>
</dbReference>
<dbReference type="InterPro" id="IPR000782">
    <property type="entry name" value="FAS1_domain"/>
</dbReference>
<dbReference type="InterPro" id="IPR050904">
    <property type="entry name" value="Adhesion/Biosynth-related"/>
</dbReference>
<dbReference type="Pfam" id="PF02469">
    <property type="entry name" value="Fasciclin"/>
    <property type="match status" value="2"/>
</dbReference>
<keyword evidence="1" id="KW-0732">Signal</keyword>
<dbReference type="PANTHER" id="PTHR10900">
    <property type="entry name" value="PERIOSTIN-RELATED"/>
    <property type="match status" value="1"/>
</dbReference>
<feature type="domain" description="FAS1" evidence="2">
    <location>
        <begin position="19"/>
        <end position="155"/>
    </location>
</feature>
<dbReference type="AlphaFoldDB" id="A0A6P7T3K5"/>
<sequence length="305" mass="34335">MLNIWQFCFFCLVPLAASTAPNLMAMLSQQNVTIMIDLIEAADLADYVAMQGPMTLIAPTDEAFRNQPAGYIDDLKADKARIKHYVRYHLIHGDIFSWDISRSTNIRAQNGHILRFYYRSKHFGEVPSLRVNTANVVKHDIQANNGVIQLVDDVLNVPEGTVEEVLVRDSNLTTIANITFISHLNSLLNKTRAGRRQTVFAPSDDAFARMDQSVLQKIIQHSNLARELMSFHIHPGTLTIDQLKSSHSSFISTNLFFDDIHLSTSGGEVRLNRLAKITHPNIECDNGMVHIIDRVLIPSKLRHLG</sequence>
<dbReference type="SUPFAM" id="SSF82153">
    <property type="entry name" value="FAS1 domain"/>
    <property type="match status" value="2"/>
</dbReference>
<organism evidence="3 4">
    <name type="scientific">Octopus sinensis</name>
    <name type="common">East Asian common octopus</name>
    <dbReference type="NCBI Taxonomy" id="2607531"/>
    <lineage>
        <taxon>Eukaryota</taxon>
        <taxon>Metazoa</taxon>
        <taxon>Spiralia</taxon>
        <taxon>Lophotrochozoa</taxon>
        <taxon>Mollusca</taxon>
        <taxon>Cephalopoda</taxon>
        <taxon>Coleoidea</taxon>
        <taxon>Octopodiformes</taxon>
        <taxon>Octopoda</taxon>
        <taxon>Incirrata</taxon>
        <taxon>Octopodidae</taxon>
        <taxon>Octopus</taxon>
    </lineage>
</organism>
<protein>
    <submittedName>
        <fullName evidence="4">Periostin-like</fullName>
    </submittedName>
</protein>
<gene>
    <name evidence="4" type="primary">LOC115219343</name>
</gene>
<evidence type="ECO:0000259" key="2">
    <source>
        <dbReference type="PROSITE" id="PS50213"/>
    </source>
</evidence>
<name>A0A6P7T3K5_9MOLL</name>
<dbReference type="GO" id="GO:0005615">
    <property type="term" value="C:extracellular space"/>
    <property type="evidence" value="ECO:0007669"/>
    <property type="project" value="TreeGrafter"/>
</dbReference>